<evidence type="ECO:0000259" key="5">
    <source>
        <dbReference type="PROSITE" id="PS50931"/>
    </source>
</evidence>
<protein>
    <submittedName>
        <fullName evidence="6">LysR family transcriptional regulator</fullName>
    </submittedName>
</protein>
<dbReference type="InterPro" id="IPR036388">
    <property type="entry name" value="WH-like_DNA-bd_sf"/>
</dbReference>
<evidence type="ECO:0000256" key="1">
    <source>
        <dbReference type="ARBA" id="ARBA00009437"/>
    </source>
</evidence>
<dbReference type="InterPro" id="IPR036390">
    <property type="entry name" value="WH_DNA-bd_sf"/>
</dbReference>
<keyword evidence="3" id="KW-0238">DNA-binding</keyword>
<dbReference type="OrthoDB" id="9785745at2"/>
<dbReference type="Gene3D" id="1.10.10.10">
    <property type="entry name" value="Winged helix-like DNA-binding domain superfamily/Winged helix DNA-binding domain"/>
    <property type="match status" value="1"/>
</dbReference>
<dbReference type="PROSITE" id="PS50931">
    <property type="entry name" value="HTH_LYSR"/>
    <property type="match status" value="1"/>
</dbReference>
<dbReference type="GO" id="GO:0003700">
    <property type="term" value="F:DNA-binding transcription factor activity"/>
    <property type="evidence" value="ECO:0007669"/>
    <property type="project" value="InterPro"/>
</dbReference>
<dbReference type="PANTHER" id="PTHR30126:SF39">
    <property type="entry name" value="HTH-TYPE TRANSCRIPTIONAL REGULATOR CYSL"/>
    <property type="match status" value="1"/>
</dbReference>
<dbReference type="RefSeq" id="WP_155598999.1">
    <property type="nucleotide sequence ID" value="NZ_RCNR01000006.1"/>
</dbReference>
<accession>A0A7X2ZRI3</accession>
<name>A0A7X2ZRI3_9FLAO</name>
<dbReference type="InterPro" id="IPR005119">
    <property type="entry name" value="LysR_subst-bd"/>
</dbReference>
<dbReference type="AlphaFoldDB" id="A0A7X2ZRI3"/>
<evidence type="ECO:0000313" key="6">
    <source>
        <dbReference type="EMBL" id="MUH35078.1"/>
    </source>
</evidence>
<dbReference type="InterPro" id="IPR000847">
    <property type="entry name" value="LysR_HTH_N"/>
</dbReference>
<comment type="caution">
    <text evidence="6">The sequence shown here is derived from an EMBL/GenBank/DDBJ whole genome shotgun (WGS) entry which is preliminary data.</text>
</comment>
<dbReference type="EMBL" id="RCNR01000006">
    <property type="protein sequence ID" value="MUH35078.1"/>
    <property type="molecule type" value="Genomic_DNA"/>
</dbReference>
<gene>
    <name evidence="6" type="ORF">D9O36_04430</name>
</gene>
<evidence type="ECO:0000256" key="4">
    <source>
        <dbReference type="ARBA" id="ARBA00023163"/>
    </source>
</evidence>
<dbReference type="SUPFAM" id="SSF46785">
    <property type="entry name" value="Winged helix' DNA-binding domain"/>
    <property type="match status" value="1"/>
</dbReference>
<dbReference type="GO" id="GO:0000976">
    <property type="term" value="F:transcription cis-regulatory region binding"/>
    <property type="evidence" value="ECO:0007669"/>
    <property type="project" value="TreeGrafter"/>
</dbReference>
<dbReference type="PRINTS" id="PR00039">
    <property type="entry name" value="HTHLYSR"/>
</dbReference>
<evidence type="ECO:0000256" key="3">
    <source>
        <dbReference type="ARBA" id="ARBA00023125"/>
    </source>
</evidence>
<keyword evidence="2" id="KW-0805">Transcription regulation</keyword>
<dbReference type="Pfam" id="PF03466">
    <property type="entry name" value="LysR_substrate"/>
    <property type="match status" value="1"/>
</dbReference>
<dbReference type="PANTHER" id="PTHR30126">
    <property type="entry name" value="HTH-TYPE TRANSCRIPTIONAL REGULATOR"/>
    <property type="match status" value="1"/>
</dbReference>
<keyword evidence="7" id="KW-1185">Reference proteome</keyword>
<feature type="domain" description="HTH lysR-type" evidence="5">
    <location>
        <begin position="1"/>
        <end position="57"/>
    </location>
</feature>
<reference evidence="6 7" key="1">
    <citation type="journal article" date="2019" name="Mar. Drugs">
        <title>Comparative Genomics and CAZyme Genome Repertoires of Marine Zobellia amurskyensis KMM 3526(T) and Zobellia laminariae KMM 3676(T).</title>
        <authorList>
            <person name="Chernysheva N."/>
            <person name="Bystritskaya E."/>
            <person name="Stenkova A."/>
            <person name="Golovkin I."/>
            <person name="Nedashkovskaya O."/>
            <person name="Isaeva M."/>
        </authorList>
    </citation>
    <scope>NUCLEOTIDE SEQUENCE [LARGE SCALE GENOMIC DNA]</scope>
    <source>
        <strain evidence="6 7">KMM 3526</strain>
    </source>
</reference>
<comment type="similarity">
    <text evidence="1">Belongs to the LysR transcriptional regulatory family.</text>
</comment>
<proteinExistence type="inferred from homology"/>
<sequence>MKQKLQIFKAVAIHSSFTKAAEQLFISQPAVSKAIRSIEDEYKTTFFLRKRNSIELTEDGKAFLIYTNRILEIHAEIENQFLHQKEHIPDSIHFGASTTLVNHIVPKIIAKFRTQHPRTNFDIKSGNSEEIEEFILNQQLDFGITEGSNTNRKLHYEKFIKDEIVLVTSVKNSAFKQNTVSTNILQQLPIIEREIGSGTREIIYEFLKQHQIKKLNSIVTLNSTEAIKNYLYHSDTFALLSIHALNDDLVSNKLKIIDIKNVTIERWFYFVSRTGYQSNVMDYFEKFARNNYNF</sequence>
<evidence type="ECO:0000313" key="7">
    <source>
        <dbReference type="Proteomes" id="UP000540519"/>
    </source>
</evidence>
<dbReference type="Gene3D" id="3.40.190.290">
    <property type="match status" value="1"/>
</dbReference>
<dbReference type="Proteomes" id="UP000540519">
    <property type="component" value="Unassembled WGS sequence"/>
</dbReference>
<evidence type="ECO:0000256" key="2">
    <source>
        <dbReference type="ARBA" id="ARBA00023015"/>
    </source>
</evidence>
<organism evidence="6 7">
    <name type="scientific">Zobellia amurskyensis</name>
    <dbReference type="NCBI Taxonomy" id="248905"/>
    <lineage>
        <taxon>Bacteria</taxon>
        <taxon>Pseudomonadati</taxon>
        <taxon>Bacteroidota</taxon>
        <taxon>Flavobacteriia</taxon>
        <taxon>Flavobacteriales</taxon>
        <taxon>Flavobacteriaceae</taxon>
        <taxon>Zobellia</taxon>
    </lineage>
</organism>
<dbReference type="Pfam" id="PF00126">
    <property type="entry name" value="HTH_1"/>
    <property type="match status" value="1"/>
</dbReference>
<keyword evidence="4" id="KW-0804">Transcription</keyword>
<dbReference type="SUPFAM" id="SSF53850">
    <property type="entry name" value="Periplasmic binding protein-like II"/>
    <property type="match status" value="1"/>
</dbReference>